<evidence type="ECO:0000313" key="4">
    <source>
        <dbReference type="Proteomes" id="UP000789901"/>
    </source>
</evidence>
<evidence type="ECO:0000256" key="1">
    <source>
        <dbReference type="SAM" id="MobiDB-lite"/>
    </source>
</evidence>
<dbReference type="InterPro" id="IPR046700">
    <property type="entry name" value="DUF6570"/>
</dbReference>
<feature type="domain" description="DUF6570" evidence="2">
    <location>
        <begin position="126"/>
        <end position="164"/>
    </location>
</feature>
<protein>
    <submittedName>
        <fullName evidence="3">8320_t:CDS:1</fullName>
    </submittedName>
</protein>
<comment type="caution">
    <text evidence="3">The sequence shown here is derived from an EMBL/GenBank/DDBJ whole genome shotgun (WGS) entry which is preliminary data.</text>
</comment>
<reference evidence="3 4" key="1">
    <citation type="submission" date="2021-06" db="EMBL/GenBank/DDBJ databases">
        <authorList>
            <person name="Kallberg Y."/>
            <person name="Tangrot J."/>
            <person name="Rosling A."/>
        </authorList>
    </citation>
    <scope>NUCLEOTIDE SEQUENCE [LARGE SCALE GENOMIC DNA]</scope>
    <source>
        <strain evidence="3 4">120-4 pot B 10/14</strain>
    </source>
</reference>
<feature type="region of interest" description="Disordered" evidence="1">
    <location>
        <begin position="1"/>
        <end position="55"/>
    </location>
</feature>
<evidence type="ECO:0000259" key="2">
    <source>
        <dbReference type="Pfam" id="PF20209"/>
    </source>
</evidence>
<gene>
    <name evidence="3" type="ORF">GMARGA_LOCUS1640</name>
</gene>
<organism evidence="3 4">
    <name type="scientific">Gigaspora margarita</name>
    <dbReference type="NCBI Taxonomy" id="4874"/>
    <lineage>
        <taxon>Eukaryota</taxon>
        <taxon>Fungi</taxon>
        <taxon>Fungi incertae sedis</taxon>
        <taxon>Mucoromycota</taxon>
        <taxon>Glomeromycotina</taxon>
        <taxon>Glomeromycetes</taxon>
        <taxon>Diversisporales</taxon>
        <taxon>Gigasporaceae</taxon>
        <taxon>Gigaspora</taxon>
    </lineage>
</organism>
<evidence type="ECO:0000313" key="3">
    <source>
        <dbReference type="EMBL" id="CAG8489294.1"/>
    </source>
</evidence>
<feature type="compositionally biased region" description="Basic and acidic residues" evidence="1">
    <location>
        <begin position="1"/>
        <end position="23"/>
    </location>
</feature>
<keyword evidence="4" id="KW-1185">Reference proteome</keyword>
<proteinExistence type="predicted"/>
<sequence>MDLNRERKREKRATETSEEREAHLTNYRSRYQKRRKQELAGVENDGNEQIRQDSGLNIREMRRESELNIDEQQIQHNIQDMQNNITTSDKPLSATVLSESDRELLSFPSVILVMGECCQCYSDKSSPKRFSGENNMDPGEVPEELQGLTEVEEMLIAQVFPVSII</sequence>
<dbReference type="Pfam" id="PF20209">
    <property type="entry name" value="DUF6570"/>
    <property type="match status" value="1"/>
</dbReference>
<dbReference type="EMBL" id="CAJVQB010000443">
    <property type="protein sequence ID" value="CAG8489294.1"/>
    <property type="molecule type" value="Genomic_DNA"/>
</dbReference>
<dbReference type="Proteomes" id="UP000789901">
    <property type="component" value="Unassembled WGS sequence"/>
</dbReference>
<name>A0ABM8VZX8_GIGMA</name>
<accession>A0ABM8VZX8</accession>